<dbReference type="SUPFAM" id="SSF103025">
    <property type="entry name" value="Folate-binding domain"/>
    <property type="match status" value="1"/>
</dbReference>
<dbReference type="EMBL" id="JADJNC010000008">
    <property type="protein sequence ID" value="MBK7422628.1"/>
    <property type="molecule type" value="Genomic_DNA"/>
</dbReference>
<dbReference type="GO" id="GO:0016226">
    <property type="term" value="P:iron-sulfur cluster assembly"/>
    <property type="evidence" value="ECO:0007669"/>
    <property type="project" value="TreeGrafter"/>
</dbReference>
<dbReference type="Gene3D" id="2.40.30.160">
    <property type="match status" value="1"/>
</dbReference>
<dbReference type="PANTHER" id="PTHR22602">
    <property type="entry name" value="TRANSFERASE CAF17, MITOCHONDRIAL-RELATED"/>
    <property type="match status" value="1"/>
</dbReference>
<gene>
    <name evidence="2" type="ORF">IPJ48_05770</name>
</gene>
<comment type="caution">
    <text evidence="2">The sequence shown here is derived from an EMBL/GenBank/DDBJ whole genome shotgun (WGS) entry which is preliminary data.</text>
</comment>
<protein>
    <submittedName>
        <fullName evidence="2">Folate-binding protein YgfZ</fullName>
    </submittedName>
</protein>
<dbReference type="PANTHER" id="PTHR22602:SF0">
    <property type="entry name" value="TRANSFERASE CAF17, MITOCHONDRIAL-RELATED"/>
    <property type="match status" value="1"/>
</dbReference>
<evidence type="ECO:0000259" key="1">
    <source>
        <dbReference type="Pfam" id="PF01571"/>
    </source>
</evidence>
<dbReference type="InterPro" id="IPR045179">
    <property type="entry name" value="YgfZ/GcvT"/>
</dbReference>
<dbReference type="Proteomes" id="UP000886602">
    <property type="component" value="Unassembled WGS sequence"/>
</dbReference>
<accession>A0A9D7I806</accession>
<dbReference type="InterPro" id="IPR006222">
    <property type="entry name" value="GCVT_N"/>
</dbReference>
<dbReference type="NCBIfam" id="TIGR03317">
    <property type="entry name" value="ygfZ_signature"/>
    <property type="match status" value="1"/>
</dbReference>
<organism evidence="2 3">
    <name type="scientific">Candidatus Propionivibrio dominans</name>
    <dbReference type="NCBI Taxonomy" id="2954373"/>
    <lineage>
        <taxon>Bacteria</taxon>
        <taxon>Pseudomonadati</taxon>
        <taxon>Pseudomonadota</taxon>
        <taxon>Betaproteobacteria</taxon>
        <taxon>Rhodocyclales</taxon>
        <taxon>Rhodocyclaceae</taxon>
        <taxon>Propionivibrio</taxon>
    </lineage>
</organism>
<dbReference type="InterPro" id="IPR017703">
    <property type="entry name" value="YgfZ/GCV_T_CS"/>
</dbReference>
<proteinExistence type="predicted"/>
<evidence type="ECO:0000313" key="3">
    <source>
        <dbReference type="Proteomes" id="UP000886602"/>
    </source>
</evidence>
<dbReference type="AlphaFoldDB" id="A0A9D7I806"/>
<evidence type="ECO:0000313" key="2">
    <source>
        <dbReference type="EMBL" id="MBK7422628.1"/>
    </source>
</evidence>
<dbReference type="Pfam" id="PF01571">
    <property type="entry name" value="GCV_T"/>
    <property type="match status" value="1"/>
</dbReference>
<sequence length="338" mass="35857">MNSIWQEFLGVSGARIDNGLVSDFGDIVAELASARDATIISPLVHLGLIECSGEEAKSFLHNQLTSDINHLASGSAQHTAWCTAKGRMLASFLLYRNGSDYRALLASDLLASIQKRLQMYVLRSRVKIADLSSGHEVIALSGPQAEAALLNAGLPAPASVLETASFASGTVIRLDGTRLIIVVVSAEAADLWTKLAAMARPAGTPVWQWLDIQAGIPLITDATKEAFVPQMANFDKLGAVSFHKGCYPGQEVVARTQYLGKVKRHLYRIHAASAITPGTAIYTAEHPENPCGMVANAAPAPSGGYDALAVVQESFVETDTLRLEVPGGQLSAIEAVVL</sequence>
<dbReference type="Gene3D" id="3.30.70.1630">
    <property type="match status" value="1"/>
</dbReference>
<reference evidence="2" key="1">
    <citation type="submission" date="2020-10" db="EMBL/GenBank/DDBJ databases">
        <title>Connecting structure to function with the recovery of over 1000 high-quality activated sludge metagenome-assembled genomes encoding full-length rRNA genes using long-read sequencing.</title>
        <authorList>
            <person name="Singleton C.M."/>
            <person name="Petriglieri F."/>
            <person name="Kristensen J.M."/>
            <person name="Kirkegaard R.H."/>
            <person name="Michaelsen T.Y."/>
            <person name="Andersen M.H."/>
            <person name="Karst S.M."/>
            <person name="Dueholm M.S."/>
            <person name="Nielsen P.H."/>
            <person name="Albertsen M."/>
        </authorList>
    </citation>
    <scope>NUCLEOTIDE SEQUENCE</scope>
    <source>
        <strain evidence="2">EsbW_18-Q3-R4-48_MAXAC.044</strain>
    </source>
</reference>
<dbReference type="PIRSF" id="PIRSF006487">
    <property type="entry name" value="GcvT"/>
    <property type="match status" value="1"/>
</dbReference>
<dbReference type="Gene3D" id="3.30.70.1400">
    <property type="entry name" value="Aminomethyltransferase beta-barrel domains"/>
    <property type="match status" value="1"/>
</dbReference>
<name>A0A9D7I806_9RHOO</name>
<feature type="domain" description="GCVT N-terminal" evidence="1">
    <location>
        <begin position="26"/>
        <end position="182"/>
    </location>
</feature>